<feature type="compositionally biased region" description="Basic and acidic residues" evidence="1">
    <location>
        <begin position="361"/>
        <end position="377"/>
    </location>
</feature>
<feature type="compositionally biased region" description="Basic and acidic residues" evidence="1">
    <location>
        <begin position="288"/>
        <end position="307"/>
    </location>
</feature>
<keyword evidence="3" id="KW-1185">Reference proteome</keyword>
<feature type="region of interest" description="Disordered" evidence="1">
    <location>
        <begin position="361"/>
        <end position="408"/>
    </location>
</feature>
<dbReference type="AlphaFoldDB" id="A0A0D2K0T1"/>
<evidence type="ECO:0000313" key="3">
    <source>
        <dbReference type="Proteomes" id="UP000053411"/>
    </source>
</evidence>
<accession>A0A0D2K0T1</accession>
<dbReference type="RefSeq" id="XP_016630717.1">
    <property type="nucleotide sequence ID" value="XM_016778357.1"/>
</dbReference>
<feature type="region of interest" description="Disordered" evidence="1">
    <location>
        <begin position="286"/>
        <end position="307"/>
    </location>
</feature>
<proteinExistence type="predicted"/>
<reference evidence="2 3" key="1">
    <citation type="submission" date="2015-01" db="EMBL/GenBank/DDBJ databases">
        <title>The Genome Sequence of Fonsecaea multimorphosa CBS 102226.</title>
        <authorList>
            <consortium name="The Broad Institute Genomics Platform"/>
            <person name="Cuomo C."/>
            <person name="de Hoog S."/>
            <person name="Gorbushina A."/>
            <person name="Stielow B."/>
            <person name="Teixiera M."/>
            <person name="Abouelleil A."/>
            <person name="Chapman S.B."/>
            <person name="Priest M."/>
            <person name="Young S.K."/>
            <person name="Wortman J."/>
            <person name="Nusbaum C."/>
            <person name="Birren B."/>
        </authorList>
    </citation>
    <scope>NUCLEOTIDE SEQUENCE [LARGE SCALE GENOMIC DNA]</scope>
    <source>
        <strain evidence="2 3">CBS 102226</strain>
    </source>
</reference>
<dbReference type="OrthoDB" id="2951834at2759"/>
<evidence type="ECO:0000256" key="1">
    <source>
        <dbReference type="SAM" id="MobiDB-lite"/>
    </source>
</evidence>
<gene>
    <name evidence="2" type="ORF">Z520_07860</name>
</gene>
<organism evidence="2 3">
    <name type="scientific">Fonsecaea multimorphosa CBS 102226</name>
    <dbReference type="NCBI Taxonomy" id="1442371"/>
    <lineage>
        <taxon>Eukaryota</taxon>
        <taxon>Fungi</taxon>
        <taxon>Dikarya</taxon>
        <taxon>Ascomycota</taxon>
        <taxon>Pezizomycotina</taxon>
        <taxon>Eurotiomycetes</taxon>
        <taxon>Chaetothyriomycetidae</taxon>
        <taxon>Chaetothyriales</taxon>
        <taxon>Herpotrichiellaceae</taxon>
        <taxon>Fonsecaea</taxon>
    </lineage>
</organism>
<dbReference type="GeneID" id="27713606"/>
<feature type="region of interest" description="Disordered" evidence="1">
    <location>
        <begin position="328"/>
        <end position="347"/>
    </location>
</feature>
<protein>
    <submittedName>
        <fullName evidence="2">Uncharacterized protein</fullName>
    </submittedName>
</protein>
<dbReference type="EMBL" id="KN848077">
    <property type="protein sequence ID" value="KIX96594.1"/>
    <property type="molecule type" value="Genomic_DNA"/>
</dbReference>
<dbReference type="STRING" id="1442371.A0A0D2K0T1"/>
<sequence>MASSSSDGPGATPTSLAVVSTAAPKQRSFWDIPTEVRLEIYELLYCQPKPIRLFLNADGRLKRMRINLVPLGGHPDPEIPTQAFRVDKKFYQEASPVLYQRNKFNMNWENLSKFFSKWDQGITSRLEAIDIYCGRGPAWGFVSVIRVLVDKMPGVRELNIIFYSSSRLLAATLETSSAITPCASMFPGPELELILHPEKLSREWNPGMSRPDVAAICKAIREGNAKLADIWPANLPVNNLTRFCAPNLSLIRLSGRISRRVLPKILRHRCLPGDCFWMKVAQGVEEGSADKETGKEEHSCKMSEKEDNQPIGDVLHYKWKAMDPRERTDIPEVNMRQWHPPLTEKEKQKVRDFAKIFESRDVSCQDDKSPSGEHETASDDNDGASEANAMAGGATALPEPESTDHGGTAEERLRDLQQLAFANYFEANYFEDLERRQDLQQLAFADCFENLNSEFLHKDPADVRAALLDTFGPFAQEIFP</sequence>
<name>A0A0D2K0T1_9EURO</name>
<dbReference type="VEuPathDB" id="FungiDB:Z520_07860"/>
<evidence type="ECO:0000313" key="2">
    <source>
        <dbReference type="EMBL" id="KIX96594.1"/>
    </source>
</evidence>
<dbReference type="Proteomes" id="UP000053411">
    <property type="component" value="Unassembled WGS sequence"/>
</dbReference>